<dbReference type="Proteomes" id="UP000238348">
    <property type="component" value="Chromosome"/>
</dbReference>
<evidence type="ECO:0000313" key="2">
    <source>
        <dbReference type="EMBL" id="AUX41519.1"/>
    </source>
</evidence>
<feature type="region of interest" description="Disordered" evidence="1">
    <location>
        <begin position="1"/>
        <end position="32"/>
    </location>
</feature>
<dbReference type="AlphaFoldDB" id="A0A2L0EQE4"/>
<evidence type="ECO:0008006" key="4">
    <source>
        <dbReference type="Google" id="ProtNLM"/>
    </source>
</evidence>
<accession>A0A2L0EQE4</accession>
<name>A0A2L0EQE4_SORCE</name>
<protein>
    <recommendedName>
        <fullName evidence="4">Cytochrome P460 domain-containing protein</fullName>
    </recommendedName>
</protein>
<sequence>MVSSTEAPSASVGAPLPLGCAPPPRPRAQHDASAAWIGRSLAAEPRATAAAPAASAAPLTSETSTWELVAQLPGFKIATGRARSQHFTGELEAEVRINAAAEPYPVLGPGRVLPSGAALVEFHYAAGSSEPVALLAMVKRPAGYDPEGGDWEYLLLTPQGRVHHRGALALCKRCHADAPHDHLFGGPR</sequence>
<reference evidence="2 3" key="1">
    <citation type="submission" date="2015-09" db="EMBL/GenBank/DDBJ databases">
        <title>Sorangium comparison.</title>
        <authorList>
            <person name="Zaburannyi N."/>
            <person name="Bunk B."/>
            <person name="Overmann J."/>
            <person name="Mueller R."/>
        </authorList>
    </citation>
    <scope>NUCLEOTIDE SEQUENCE [LARGE SCALE GENOMIC DNA]</scope>
    <source>
        <strain evidence="2 3">So ce26</strain>
    </source>
</reference>
<organism evidence="2 3">
    <name type="scientific">Sorangium cellulosum</name>
    <name type="common">Polyangium cellulosum</name>
    <dbReference type="NCBI Taxonomy" id="56"/>
    <lineage>
        <taxon>Bacteria</taxon>
        <taxon>Pseudomonadati</taxon>
        <taxon>Myxococcota</taxon>
        <taxon>Polyangia</taxon>
        <taxon>Polyangiales</taxon>
        <taxon>Polyangiaceae</taxon>
        <taxon>Sorangium</taxon>
    </lineage>
</organism>
<evidence type="ECO:0000313" key="3">
    <source>
        <dbReference type="Proteomes" id="UP000238348"/>
    </source>
</evidence>
<dbReference type="EMBL" id="CP012673">
    <property type="protein sequence ID" value="AUX41519.1"/>
    <property type="molecule type" value="Genomic_DNA"/>
</dbReference>
<dbReference type="InterPro" id="IPR038142">
    <property type="entry name" value="Cytochrome_P460_sp"/>
</dbReference>
<proteinExistence type="predicted"/>
<dbReference type="CDD" id="cd20716">
    <property type="entry name" value="cyt_P460_fam"/>
    <property type="match status" value="1"/>
</dbReference>
<gene>
    <name evidence="2" type="ORF">SOCE26_029390</name>
</gene>
<dbReference type="Gene3D" id="3.50.70.20">
    <property type="entry name" value="Cytochrome P460"/>
    <property type="match status" value="1"/>
</dbReference>
<evidence type="ECO:0000256" key="1">
    <source>
        <dbReference type="SAM" id="MobiDB-lite"/>
    </source>
</evidence>